<organism evidence="1 2">
    <name type="scientific">Enterococcus faecium</name>
    <name type="common">Streptococcus faecium</name>
    <dbReference type="NCBI Taxonomy" id="1352"/>
    <lineage>
        <taxon>Bacteria</taxon>
        <taxon>Bacillati</taxon>
        <taxon>Bacillota</taxon>
        <taxon>Bacilli</taxon>
        <taxon>Lactobacillales</taxon>
        <taxon>Enterococcaceae</taxon>
        <taxon>Enterococcus</taxon>
    </lineage>
</organism>
<proteinExistence type="predicted"/>
<accession>A0AB37VQ45</accession>
<dbReference type="EMBL" id="PJVH01000080">
    <property type="protein sequence ID" value="RXU83163.1"/>
    <property type="molecule type" value="Genomic_DNA"/>
</dbReference>
<dbReference type="Proteomes" id="UP000289562">
    <property type="component" value="Unassembled WGS sequence"/>
</dbReference>
<name>A0AB37VQ45_ENTFC</name>
<comment type="caution">
    <text evidence="1">The sequence shown here is derived from an EMBL/GenBank/DDBJ whole genome shotgun (WGS) entry which is preliminary data.</text>
</comment>
<dbReference type="AlphaFoldDB" id="A0AB37VQ45"/>
<evidence type="ECO:0000313" key="2">
    <source>
        <dbReference type="Proteomes" id="UP000289562"/>
    </source>
</evidence>
<sequence>MNHQADGGQSVGNIYFERMFIMFHVLYEFQFVEIVKEFFELPYKSDNSLSFDSAFQNCAKPEWNKIKNKKRNFTSVAKQEFDFFRITNSPEYVPANNEIFSEVGYIELLNKFMKYAITFDDVTIKKFFQYEEFSRDLISELVNFMMTQSKPYKLTNDAQFVLEKIESITDDNGIFKLGKIGWKSQKRLIPLLKKEKETLSPINIASILFELWSTKKIAPCPLDPTKIKEKEKKKEKVEKQEKDNKHSNLYIEVNLDYPEDVPFPNGNYYTLYIKNKRDSLYYGEWDGLKYVAKEKKGIFKKVKGDLYQEIEKIRKNQEISQERNLYIVVNKENISIIHSNIEFWSSFENKVRSVKSKLSTLAHQNKIIVYKASTLEKQTIFNDFFPSWKWQLLSPEIDLDRHLFELETE</sequence>
<gene>
    <name evidence="1" type="ORF">CYQ77_13230</name>
</gene>
<protein>
    <submittedName>
        <fullName evidence="1">Uncharacterized protein</fullName>
    </submittedName>
</protein>
<dbReference type="RefSeq" id="WP_086309783.1">
    <property type="nucleotide sequence ID" value="NZ_JADMGN010000045.1"/>
</dbReference>
<reference evidence="1 2" key="1">
    <citation type="submission" date="2017-12" db="EMBL/GenBank/DDBJ databases">
        <title>A pool of 800 enterococci isolated from chicken carcass rinse samples from New Zealand.</title>
        <authorList>
            <person name="Zhang J."/>
            <person name="Rogers L."/>
            <person name="Midwinter A."/>
            <person name="French N."/>
        </authorList>
    </citation>
    <scope>NUCLEOTIDE SEQUENCE [LARGE SCALE GENOMIC DNA]</scope>
    <source>
        <strain evidence="1 2">EN697</strain>
    </source>
</reference>
<evidence type="ECO:0000313" key="1">
    <source>
        <dbReference type="EMBL" id="RXU83163.1"/>
    </source>
</evidence>